<dbReference type="VEuPathDB" id="MicrosporidiaDB:EROM_010300"/>
<reference evidence="1 2" key="1">
    <citation type="journal article" date="2012" name="Proc. Natl. Acad. Sci. U.S.A.">
        <title>Gain and loss of multiple functionally related, horizontally transferred genes in the reduced genomes of two microsporidian parasites.</title>
        <authorList>
            <person name="Pombert J.-F."/>
            <person name="Selman M."/>
            <person name="Burki F."/>
            <person name="Bardell F.T."/>
            <person name="Farinelli L."/>
            <person name="Solter L.F."/>
            <person name="Whitman D.W."/>
            <person name="Weiss L.M."/>
            <person name="Corradi N."/>
            <person name="Keeling P.J."/>
        </authorList>
    </citation>
    <scope>NUCLEOTIDE SEQUENCE [LARGE SCALE GENOMIC DNA]</scope>
    <source>
        <strain evidence="1 2">SJ-2008</strain>
    </source>
</reference>
<protein>
    <submittedName>
        <fullName evidence="1">Uncharacterized protein</fullName>
    </submittedName>
</protein>
<dbReference type="GeneID" id="20520657"/>
<dbReference type="EMBL" id="CP003518">
    <property type="protein sequence ID" value="AFN82375.1"/>
    <property type="molecule type" value="Genomic_DNA"/>
</dbReference>
<accession>I7ACR5</accession>
<organism evidence="1 2">
    <name type="scientific">Encephalitozoon romaleae (strain SJ-2008)</name>
    <name type="common">Microsporidian parasite</name>
    <dbReference type="NCBI Taxonomy" id="1178016"/>
    <lineage>
        <taxon>Eukaryota</taxon>
        <taxon>Fungi</taxon>
        <taxon>Fungi incertae sedis</taxon>
        <taxon>Microsporidia</taxon>
        <taxon>Unikaryonidae</taxon>
        <taxon>Encephalitozoon</taxon>
    </lineage>
</organism>
<gene>
    <name evidence="1" type="ordered locus">EROM_010300</name>
</gene>
<dbReference type="OrthoDB" id="2191249at2759"/>
<sequence>MEKSLRKVIFEEYMNYIKVESCRPKLSSSGPFFSLNRYDLSGEKVRVFSIELTGVEFYVIDGYILLYQGNMVGIYRYDKRFKCTKIRSINLHLLLFLLRKKAMSRRCRFLFYNILLHLVKNNEKKYDMKLREIMCYLCADWMTDVKLGDGVVSCTYRNGESRVYNGRLQLIKSSPSWRKDKSTMECGDQKVRVMKNCVEVTRNDWQLKSMFPVGEIRQYIALRSNLFLLTEDSIKVLSFEE</sequence>
<proteinExistence type="predicted"/>
<dbReference type="RefSeq" id="XP_009263872.1">
    <property type="nucleotide sequence ID" value="XM_009265597.1"/>
</dbReference>
<evidence type="ECO:0000313" key="1">
    <source>
        <dbReference type="EMBL" id="AFN82375.1"/>
    </source>
</evidence>
<evidence type="ECO:0000313" key="2">
    <source>
        <dbReference type="Proteomes" id="UP000010094"/>
    </source>
</evidence>
<name>I7ACR5_ENCRO</name>
<dbReference type="Proteomes" id="UP000010094">
    <property type="component" value="Chromosome I"/>
</dbReference>
<dbReference type="KEGG" id="ero:EROM_010300"/>
<dbReference type="HOGENOM" id="CLU_1151787_0_0_1"/>
<dbReference type="AlphaFoldDB" id="I7ACR5"/>
<keyword evidence="2" id="KW-1185">Reference proteome</keyword>